<evidence type="ECO:0000256" key="1">
    <source>
        <dbReference type="SAM" id="MobiDB-lite"/>
    </source>
</evidence>
<evidence type="ECO:0000313" key="4">
    <source>
        <dbReference type="Proteomes" id="UP000031036"/>
    </source>
</evidence>
<dbReference type="EMBL" id="JPKZ01022847">
    <property type="protein sequence ID" value="KHN70895.1"/>
    <property type="molecule type" value="Genomic_DNA"/>
</dbReference>
<protein>
    <submittedName>
        <fullName evidence="3">Uncharacterized protein</fullName>
    </submittedName>
</protein>
<evidence type="ECO:0000313" key="3">
    <source>
        <dbReference type="EMBL" id="KHN70895.1"/>
    </source>
</evidence>
<sequence>MNRRRNVRRILSEERPKKRPKPAVADTRNLSKWYIMNVHCQTLCYISLSMNTFLFCFYFVRYFDELRERMPDTMVMFTLFLFTAALFLGEYMKESSLKIINSVLWCQKRCWFGYFLIVTECLDYAVNKRLRITYEEGSATLCRFLVISSQLAVRYFFLRYLAYLRTIRIRTPTESEDEEPRFFYP</sequence>
<keyword evidence="4" id="KW-1185">Reference proteome</keyword>
<gene>
    <name evidence="3" type="ORF">Tcan_12105</name>
</gene>
<comment type="caution">
    <text evidence="3">The sequence shown here is derived from an EMBL/GenBank/DDBJ whole genome shotgun (WGS) entry which is preliminary data.</text>
</comment>
<dbReference type="Proteomes" id="UP000031036">
    <property type="component" value="Unassembled WGS sequence"/>
</dbReference>
<feature type="transmembrane region" description="Helical" evidence="2">
    <location>
        <begin position="73"/>
        <end position="89"/>
    </location>
</feature>
<evidence type="ECO:0000256" key="2">
    <source>
        <dbReference type="SAM" id="Phobius"/>
    </source>
</evidence>
<keyword evidence="2" id="KW-1133">Transmembrane helix</keyword>
<name>A0A0B2UPP0_TOXCA</name>
<accession>A0A0B2UPP0</accession>
<reference evidence="3 4" key="1">
    <citation type="submission" date="2014-11" db="EMBL/GenBank/DDBJ databases">
        <title>Genetic blueprint of the zoonotic pathogen Toxocara canis.</title>
        <authorList>
            <person name="Zhu X.-Q."/>
            <person name="Korhonen P.K."/>
            <person name="Cai H."/>
            <person name="Young N.D."/>
            <person name="Nejsum P."/>
            <person name="von Samson-Himmelstjerna G."/>
            <person name="Boag P.R."/>
            <person name="Tan P."/>
            <person name="Li Q."/>
            <person name="Min J."/>
            <person name="Yang Y."/>
            <person name="Wang X."/>
            <person name="Fang X."/>
            <person name="Hall R.S."/>
            <person name="Hofmann A."/>
            <person name="Sternberg P.W."/>
            <person name="Jex A.R."/>
            <person name="Gasser R.B."/>
        </authorList>
    </citation>
    <scope>NUCLEOTIDE SEQUENCE [LARGE SCALE GENOMIC DNA]</scope>
    <source>
        <strain evidence="3">PN_DK_2014</strain>
    </source>
</reference>
<keyword evidence="2" id="KW-0812">Transmembrane</keyword>
<dbReference type="AlphaFoldDB" id="A0A0B2UPP0"/>
<feature type="transmembrane region" description="Helical" evidence="2">
    <location>
        <begin position="42"/>
        <end position="61"/>
    </location>
</feature>
<organism evidence="3 4">
    <name type="scientific">Toxocara canis</name>
    <name type="common">Canine roundworm</name>
    <dbReference type="NCBI Taxonomy" id="6265"/>
    <lineage>
        <taxon>Eukaryota</taxon>
        <taxon>Metazoa</taxon>
        <taxon>Ecdysozoa</taxon>
        <taxon>Nematoda</taxon>
        <taxon>Chromadorea</taxon>
        <taxon>Rhabditida</taxon>
        <taxon>Spirurina</taxon>
        <taxon>Ascaridomorpha</taxon>
        <taxon>Ascaridoidea</taxon>
        <taxon>Toxocaridae</taxon>
        <taxon>Toxocara</taxon>
    </lineage>
</organism>
<feature type="region of interest" description="Disordered" evidence="1">
    <location>
        <begin position="1"/>
        <end position="22"/>
    </location>
</feature>
<proteinExistence type="predicted"/>
<keyword evidence="2" id="KW-0472">Membrane</keyword>